<proteinExistence type="predicted"/>
<dbReference type="Gene3D" id="2.40.170.20">
    <property type="entry name" value="TonB-dependent receptor, beta-barrel domain"/>
    <property type="match status" value="1"/>
</dbReference>
<keyword evidence="4" id="KW-0802">TPR repeat</keyword>
<evidence type="ECO:0000259" key="7">
    <source>
        <dbReference type="Pfam" id="PF04773"/>
    </source>
</evidence>
<name>A0ABT1CA42_9HYPH</name>
<comment type="caution">
    <text evidence="8">The sequence shown here is derived from an EMBL/GenBank/DDBJ whole genome shotgun (WGS) entry which is preliminary data.</text>
</comment>
<dbReference type="SUPFAM" id="SSF56935">
    <property type="entry name" value="Porins"/>
    <property type="match status" value="1"/>
</dbReference>
<dbReference type="Gene3D" id="1.25.40.10">
    <property type="entry name" value="Tetratricopeptide repeat domain"/>
    <property type="match status" value="2"/>
</dbReference>
<dbReference type="Pfam" id="PF04773">
    <property type="entry name" value="FecR"/>
    <property type="match status" value="1"/>
</dbReference>
<feature type="domain" description="FecR protein" evidence="7">
    <location>
        <begin position="65"/>
        <end position="160"/>
    </location>
</feature>
<dbReference type="InterPro" id="IPR019734">
    <property type="entry name" value="TPR_rpt"/>
</dbReference>
<feature type="repeat" description="TPR" evidence="4">
    <location>
        <begin position="477"/>
        <end position="510"/>
    </location>
</feature>
<reference evidence="8 9" key="1">
    <citation type="submission" date="2022-06" db="EMBL/GenBank/DDBJ databases">
        <title>Mesorhizobium sp. strain RP14 Genome sequencing and assembly.</title>
        <authorList>
            <person name="Kim I."/>
        </authorList>
    </citation>
    <scope>NUCLEOTIDE SEQUENCE [LARGE SCALE GENOMIC DNA]</scope>
    <source>
        <strain evidence="9">RP14(2022)</strain>
    </source>
</reference>
<evidence type="ECO:0000256" key="4">
    <source>
        <dbReference type="PROSITE-ProRule" id="PRU00339"/>
    </source>
</evidence>
<dbReference type="RefSeq" id="WP_252821225.1">
    <property type="nucleotide sequence ID" value="NZ_JAMXQS010000008.1"/>
</dbReference>
<keyword evidence="2" id="KW-0472">Membrane</keyword>
<dbReference type="PANTHER" id="PTHR38731">
    <property type="entry name" value="LIPL45-RELATED LIPOPROTEIN-RELATED"/>
    <property type="match status" value="1"/>
</dbReference>
<evidence type="ECO:0000259" key="6">
    <source>
        <dbReference type="Pfam" id="PF00593"/>
    </source>
</evidence>
<dbReference type="InterPro" id="IPR036942">
    <property type="entry name" value="Beta-barrel_TonB_sf"/>
</dbReference>
<organism evidence="8 9">
    <name type="scientific">Mesorhizobium liriopis</name>
    <dbReference type="NCBI Taxonomy" id="2953882"/>
    <lineage>
        <taxon>Bacteria</taxon>
        <taxon>Pseudomonadati</taxon>
        <taxon>Pseudomonadota</taxon>
        <taxon>Alphaproteobacteria</taxon>
        <taxon>Hyphomicrobiales</taxon>
        <taxon>Phyllobacteriaceae</taxon>
        <taxon>Mesorhizobium</taxon>
    </lineage>
</organism>
<keyword evidence="5" id="KW-0732">Signal</keyword>
<dbReference type="Proteomes" id="UP001205906">
    <property type="component" value="Unassembled WGS sequence"/>
</dbReference>
<sequence>MKLRLAFLAAGAAICAVAAAQAEPLPRQGAAAGSVIARKSGEEARLIEVGNWRTVDLRQDLLPGDTLRTNATGNLAILFSDRTQVRLGRNSTLVVRKIGGSGEDSELELQAGALWARAERGGDGVRVETPAAAAAIRGTDWAMQVSGDRTALTVLEGRVELSNAQGSVLVDQGEAASAAIGQAPTKILITTPKDREQQLTYLSLRTGFTFVPTTPLSNREMRTARDRIAATPERSRTAEDWVTLAEVSLGTGNRQATKDASARARALRLSATEQARLDLVDAMIAGAEGRQTEAARLFERAAPRLDPERRAVARYGGYFARSLAAPNRVESPPSAAEGGPAAAISAALTAGFLQDIPAALKLIREAEARYPQDATLPAVRAQLALVLDDRAQAEEAINRALALDPDEPTALEARASYRVSAKGDLDGALADLTRAREVAPGSSTVLNAYGLVQSSRGADREAEAALKEAIAADPEDPVAYANLATVYLDQDRLREAKPLIDKALALDPAFDVGLTLRGRYRLQTGEIDAALNDLLAGTTASPSYAQGLLLLAAGYYEGGDRDAAEQALDNADRLDPNDPVMMSARTAIAIDDYDSDRAIKSAQEALRRTRARGGTYAALSANRSEGSTLNDAFRLQGLNAWGRYYGDAVFDPFAATALVDQAVSGSADPFANRLDYGGAPSEPSFNNGAFSSFFQGLLLDPAILAGRTRGANLLRRPFVEGSLGGGFVAPENGKAGWTTQAEAQGFAAVPFPISFYARFDGKESEDSREGSYDRAVDTDVSFDLEDQDYSGQFYVAAKPTPYDRVVAYVDARRDGDDLRDALFTFDPGIPFLELITGLPPATLEATTYDRELTDKSLTSGLAWSHTFGYRNVASAAIFASGYDRTSSESATIDLDFLGIPLEGTSEIEGEFEQRSLIGAVNHSVSFDDLTLRYGIEGGRISQSQSGTSDTAIPDIGFVLPTTETDASAEFNAVRAYLDGVYEFTPNLKLEAGAFGTWLESTEVTMDGADGGDISVERFEPRLGLAWAPFDGQWLRAGFMRESGAFAAGTLAPVGVLGLQSNQLPLAVTGYSDTFLARWDAEWTDRLFTSLDYQHQEIEGLNIPSPGSLTTADVAEGRIDRVAGTVNLHLGYGLGLFGTYAVISSENEDEGANEGDSLPYVPEDVVRLGFTYVNPTNVSFTLAATRIGEREGGLGAATLDPYWTTDASLKWEPFDKRFEVELNAYNLFGEEFEVAEGLPGWNRTFTGTFKVRF</sequence>
<accession>A0ABT1CA42</accession>
<dbReference type="PROSITE" id="PS50005">
    <property type="entry name" value="TPR"/>
    <property type="match status" value="2"/>
</dbReference>
<dbReference type="EMBL" id="JAMXQS010000008">
    <property type="protein sequence ID" value="MCO6051553.1"/>
    <property type="molecule type" value="Genomic_DNA"/>
</dbReference>
<keyword evidence="9" id="KW-1185">Reference proteome</keyword>
<dbReference type="SMART" id="SM00028">
    <property type="entry name" value="TPR"/>
    <property type="match status" value="5"/>
</dbReference>
<protein>
    <submittedName>
        <fullName evidence="8">FecR domain-containing protein</fullName>
    </submittedName>
</protein>
<evidence type="ECO:0000313" key="8">
    <source>
        <dbReference type="EMBL" id="MCO6051553.1"/>
    </source>
</evidence>
<evidence type="ECO:0000256" key="3">
    <source>
        <dbReference type="ARBA" id="ARBA00023237"/>
    </source>
</evidence>
<comment type="subcellular location">
    <subcellularLocation>
        <location evidence="1">Cell outer membrane</location>
    </subcellularLocation>
</comment>
<dbReference type="Pfam" id="PF14559">
    <property type="entry name" value="TPR_19"/>
    <property type="match status" value="1"/>
</dbReference>
<keyword evidence="3" id="KW-0998">Cell outer membrane</keyword>
<dbReference type="PANTHER" id="PTHR38731:SF3">
    <property type="entry name" value="BLL6125 PROTEIN"/>
    <property type="match status" value="1"/>
</dbReference>
<evidence type="ECO:0000313" key="9">
    <source>
        <dbReference type="Proteomes" id="UP001205906"/>
    </source>
</evidence>
<dbReference type="Gene3D" id="2.60.120.1440">
    <property type="match status" value="1"/>
</dbReference>
<evidence type="ECO:0000256" key="1">
    <source>
        <dbReference type="ARBA" id="ARBA00004442"/>
    </source>
</evidence>
<feature type="repeat" description="TPR" evidence="4">
    <location>
        <begin position="545"/>
        <end position="578"/>
    </location>
</feature>
<feature type="signal peptide" evidence="5">
    <location>
        <begin position="1"/>
        <end position="22"/>
    </location>
</feature>
<evidence type="ECO:0000256" key="5">
    <source>
        <dbReference type="SAM" id="SignalP"/>
    </source>
</evidence>
<feature type="domain" description="TonB-dependent receptor-like beta-barrel" evidence="6">
    <location>
        <begin position="776"/>
        <end position="1226"/>
    </location>
</feature>
<dbReference type="InterPro" id="IPR006860">
    <property type="entry name" value="FecR"/>
</dbReference>
<dbReference type="SUPFAM" id="SSF48452">
    <property type="entry name" value="TPR-like"/>
    <property type="match status" value="2"/>
</dbReference>
<dbReference type="InterPro" id="IPR011990">
    <property type="entry name" value="TPR-like_helical_dom_sf"/>
</dbReference>
<dbReference type="InterPro" id="IPR000531">
    <property type="entry name" value="Beta-barrel_TonB"/>
</dbReference>
<feature type="chain" id="PRO_5046702655" evidence="5">
    <location>
        <begin position="23"/>
        <end position="1252"/>
    </location>
</feature>
<evidence type="ECO:0000256" key="2">
    <source>
        <dbReference type="ARBA" id="ARBA00023136"/>
    </source>
</evidence>
<dbReference type="Pfam" id="PF00593">
    <property type="entry name" value="TonB_dep_Rec_b-barrel"/>
    <property type="match status" value="1"/>
</dbReference>
<gene>
    <name evidence="8" type="ORF">NGM99_17345</name>
</gene>